<dbReference type="GO" id="GO:0005886">
    <property type="term" value="C:plasma membrane"/>
    <property type="evidence" value="ECO:0007669"/>
    <property type="project" value="UniProtKB-SubCell"/>
</dbReference>
<keyword evidence="6 8" id="KW-1133">Transmembrane helix</keyword>
<dbReference type="Gene3D" id="1.10.3860.10">
    <property type="entry name" value="Sodium:dicarboxylate symporter"/>
    <property type="match status" value="1"/>
</dbReference>
<evidence type="ECO:0000256" key="1">
    <source>
        <dbReference type="ARBA" id="ARBA00004651"/>
    </source>
</evidence>
<feature type="transmembrane region" description="Helical" evidence="8">
    <location>
        <begin position="230"/>
        <end position="258"/>
    </location>
</feature>
<evidence type="ECO:0000313" key="9">
    <source>
        <dbReference type="EMBL" id="CQR49906.1"/>
    </source>
</evidence>
<dbReference type="GO" id="GO:0046942">
    <property type="term" value="P:carboxylic acid transport"/>
    <property type="evidence" value="ECO:0007669"/>
    <property type="project" value="UniProtKB-ARBA"/>
</dbReference>
<dbReference type="PANTHER" id="PTHR42865">
    <property type="entry name" value="PROTON/GLUTAMATE-ASPARTATE SYMPORTER"/>
    <property type="match status" value="1"/>
</dbReference>
<keyword evidence="5" id="KW-0769">Symport</keyword>
<evidence type="ECO:0000256" key="3">
    <source>
        <dbReference type="ARBA" id="ARBA00022475"/>
    </source>
</evidence>
<comment type="subcellular location">
    <subcellularLocation>
        <location evidence="1">Cell membrane</location>
        <topology evidence="1">Multi-pass membrane protein</topology>
    </subcellularLocation>
</comment>
<proteinExistence type="predicted"/>
<evidence type="ECO:0000256" key="5">
    <source>
        <dbReference type="ARBA" id="ARBA00022847"/>
    </source>
</evidence>
<feature type="transmembrane region" description="Helical" evidence="8">
    <location>
        <begin position="81"/>
        <end position="103"/>
    </location>
</feature>
<evidence type="ECO:0000256" key="8">
    <source>
        <dbReference type="SAM" id="Phobius"/>
    </source>
</evidence>
<dbReference type="AlphaFoldDB" id="A0A0D6JPU4"/>
<evidence type="ECO:0000256" key="2">
    <source>
        <dbReference type="ARBA" id="ARBA00022448"/>
    </source>
</evidence>
<dbReference type="EMBL" id="CSTE01000002">
    <property type="protein sequence ID" value="CQR49906.1"/>
    <property type="molecule type" value="Genomic_DNA"/>
</dbReference>
<dbReference type="PROSITE" id="PS00713">
    <property type="entry name" value="NA_DICARBOXYL_SYMP_1"/>
    <property type="match status" value="1"/>
</dbReference>
<dbReference type="InterPro" id="IPR001991">
    <property type="entry name" value="Na-dicarboxylate_symporter"/>
</dbReference>
<gene>
    <name evidence="9" type="primary">gltP</name>
    <name evidence="9" type="ORF">BN996_01382</name>
</gene>
<keyword evidence="7 8" id="KW-0472">Membrane</keyword>
<dbReference type="OrthoDB" id="3015at2157"/>
<feature type="transmembrane region" description="Helical" evidence="8">
    <location>
        <begin position="49"/>
        <end position="69"/>
    </location>
</feature>
<feature type="transmembrane region" description="Helical" evidence="8">
    <location>
        <begin position="206"/>
        <end position="224"/>
    </location>
</feature>
<evidence type="ECO:0000256" key="7">
    <source>
        <dbReference type="ARBA" id="ARBA00023136"/>
    </source>
</evidence>
<feature type="transmembrane region" description="Helical" evidence="8">
    <location>
        <begin position="18"/>
        <end position="37"/>
    </location>
</feature>
<keyword evidence="4 8" id="KW-0812">Transmembrane</keyword>
<keyword evidence="2" id="KW-0813">Transport</keyword>
<dbReference type="InterPro" id="IPR018107">
    <property type="entry name" value="Na-dicarboxylate_symporter_CS"/>
</dbReference>
<dbReference type="Proteomes" id="UP000198902">
    <property type="component" value="Unassembled WGS sequence"/>
</dbReference>
<dbReference type="Pfam" id="PF00375">
    <property type="entry name" value="SDF"/>
    <property type="match status" value="1"/>
</dbReference>
<feature type="transmembrane region" description="Helical" evidence="8">
    <location>
        <begin position="152"/>
        <end position="170"/>
    </location>
</feature>
<keyword evidence="3" id="KW-1003">Cell membrane</keyword>
<evidence type="ECO:0000256" key="4">
    <source>
        <dbReference type="ARBA" id="ARBA00022692"/>
    </source>
</evidence>
<dbReference type="GO" id="GO:0015293">
    <property type="term" value="F:symporter activity"/>
    <property type="evidence" value="ECO:0007669"/>
    <property type="project" value="UniProtKB-KW"/>
</dbReference>
<name>A0A0D6JPU4_9EURY</name>
<keyword evidence="10" id="KW-1185">Reference proteome</keyword>
<evidence type="ECO:0000256" key="6">
    <source>
        <dbReference type="ARBA" id="ARBA00022989"/>
    </source>
</evidence>
<evidence type="ECO:0000313" key="10">
    <source>
        <dbReference type="Proteomes" id="UP000198902"/>
    </source>
</evidence>
<dbReference type="PANTHER" id="PTHR42865:SF7">
    <property type="entry name" value="PROTON_GLUTAMATE-ASPARTATE SYMPORTER"/>
    <property type="match status" value="1"/>
</dbReference>
<organism evidence="9 10">
    <name type="scientific">Haloferax massiliensis</name>
    <dbReference type="NCBI Taxonomy" id="1476858"/>
    <lineage>
        <taxon>Archaea</taxon>
        <taxon>Methanobacteriati</taxon>
        <taxon>Methanobacteriota</taxon>
        <taxon>Stenosarchaea group</taxon>
        <taxon>Halobacteria</taxon>
        <taxon>Halobacteriales</taxon>
        <taxon>Haloferacaceae</taxon>
        <taxon>Haloferax</taxon>
    </lineage>
</organism>
<reference evidence="10" key="1">
    <citation type="submission" date="2015-03" db="EMBL/GenBank/DDBJ databases">
        <authorList>
            <person name="Urmite Genomes"/>
        </authorList>
    </citation>
    <scope>NUCLEOTIDE SEQUENCE [LARGE SCALE GENOMIC DNA]</scope>
    <source>
        <strain evidence="10">Arc-Hr</strain>
    </source>
</reference>
<dbReference type="RefSeq" id="WP_089777741.1">
    <property type="nucleotide sequence ID" value="NZ_CABLRR010000002.1"/>
</dbReference>
<protein>
    <submittedName>
        <fullName evidence="9">Proton glutamate symport protein</fullName>
    </submittedName>
</protein>
<feature type="transmembrane region" description="Helical" evidence="8">
    <location>
        <begin position="365"/>
        <end position="388"/>
    </location>
</feature>
<dbReference type="InterPro" id="IPR036458">
    <property type="entry name" value="Na:dicarbo_symporter_sf"/>
</dbReference>
<sequence>MSQSSIASLWNRYRSVGIVYRIGVAFVLGSLVGLVVGEPATVLKPVGDLFVRLLEMLIVPIVVFTLLMGVRQLSPASLGRVGAQVVGLYALTSAFAVAIGLGVSNLVSPGSRGLEELLAGAEAQSAEAPDAVEVVLNIVPTNPVGAMAEGSVLPTIFFVVVFGLGLTLAWEETDDEQVKRGIEAFFDLADAGAEAMYKVVWGAMEFGVLGVFALMANVFGTAGVDAILPFALLIGTMLFAAVVHIGLVYLGAFVVGVAGRSPAAFLSGARDAMVTALSIRSSSGTLPVTMSDADENLGIEERIYGFTLPLGATINMDGTAMYQGVAAIFAANIVGVNLSLADQFAVVAVAVLASIGTAGVPGSGLIMLTLVLTQLGLPLEIVGLVAGVDPILDRIRTMVNVTGDLAVTTVVATWNDAVDFTADAWNDGVGAALSD</sequence>
<dbReference type="SUPFAM" id="SSF118215">
    <property type="entry name" value="Proton glutamate symport protein"/>
    <property type="match status" value="1"/>
</dbReference>
<dbReference type="PRINTS" id="PR00173">
    <property type="entry name" value="EDTRNSPORT"/>
</dbReference>
<feature type="transmembrane region" description="Helical" evidence="8">
    <location>
        <begin position="325"/>
        <end position="353"/>
    </location>
</feature>
<accession>A0A0D6JPU4</accession>